<dbReference type="EMBL" id="JACHIP010000005">
    <property type="protein sequence ID" value="MBB5058845.1"/>
    <property type="molecule type" value="Genomic_DNA"/>
</dbReference>
<dbReference type="GO" id="GO:0043565">
    <property type="term" value="F:sequence-specific DNA binding"/>
    <property type="evidence" value="ECO:0007669"/>
    <property type="project" value="InterPro"/>
</dbReference>
<sequence length="111" mass="12030">MIELDLGAGLGFGSRRRRSAAERRRVVEETLEAGASVAKVALKHGVNANQVFQWRRLYRDGNLGAIAQSNVKLLPVSSGSIHIELPGEIRISLEGCVDPAIVRAVLKSLRS</sequence>
<dbReference type="InterPro" id="IPR002514">
    <property type="entry name" value="Transposase_8"/>
</dbReference>
<comment type="caution">
    <text evidence="1">The sequence shown here is derived from an EMBL/GenBank/DDBJ whole genome shotgun (WGS) entry which is preliminary data.</text>
</comment>
<accession>A0A7W7ZF60</accession>
<dbReference type="GO" id="GO:0006313">
    <property type="term" value="P:DNA transposition"/>
    <property type="evidence" value="ECO:0007669"/>
    <property type="project" value="InterPro"/>
</dbReference>
<dbReference type="InterPro" id="IPR010921">
    <property type="entry name" value="Trp_repressor/repl_initiator"/>
</dbReference>
<dbReference type="PANTHER" id="PTHR37936">
    <property type="entry name" value="TRANSPOSASE INSC FOR INSERTION ELEMENT IS2A-RELATED"/>
    <property type="match status" value="1"/>
</dbReference>
<dbReference type="AlphaFoldDB" id="A0A7W7ZF60"/>
<evidence type="ECO:0000313" key="2">
    <source>
        <dbReference type="Proteomes" id="UP000540989"/>
    </source>
</evidence>
<dbReference type="PANTHER" id="PTHR37936:SF3">
    <property type="entry name" value="TRANSPOSASE INSC FOR INSERTION ELEMENT IS2A-RELATED"/>
    <property type="match status" value="1"/>
</dbReference>
<keyword evidence="2" id="KW-1185">Reference proteome</keyword>
<dbReference type="Pfam" id="PF01527">
    <property type="entry name" value="HTH_Tnp_1"/>
    <property type="match status" value="1"/>
</dbReference>
<protein>
    <submittedName>
        <fullName evidence="1">Transposase</fullName>
    </submittedName>
</protein>
<reference evidence="1 2" key="1">
    <citation type="submission" date="2020-08" db="EMBL/GenBank/DDBJ databases">
        <title>Genomic Encyclopedia of Type Strains, Phase IV (KMG-V): Genome sequencing to study the core and pangenomes of soil and plant-associated prokaryotes.</title>
        <authorList>
            <person name="Whitman W."/>
        </authorList>
    </citation>
    <scope>NUCLEOTIDE SEQUENCE [LARGE SCALE GENOMIC DNA]</scope>
    <source>
        <strain evidence="1 2">M8UP14</strain>
    </source>
</reference>
<dbReference type="Proteomes" id="UP000540989">
    <property type="component" value="Unassembled WGS sequence"/>
</dbReference>
<organism evidence="1 2">
    <name type="scientific">Granulicella aggregans</name>
    <dbReference type="NCBI Taxonomy" id="474949"/>
    <lineage>
        <taxon>Bacteria</taxon>
        <taxon>Pseudomonadati</taxon>
        <taxon>Acidobacteriota</taxon>
        <taxon>Terriglobia</taxon>
        <taxon>Terriglobales</taxon>
        <taxon>Acidobacteriaceae</taxon>
        <taxon>Granulicella</taxon>
    </lineage>
</organism>
<dbReference type="SUPFAM" id="SSF48295">
    <property type="entry name" value="TrpR-like"/>
    <property type="match status" value="1"/>
</dbReference>
<proteinExistence type="predicted"/>
<dbReference type="RefSeq" id="WP_184219324.1">
    <property type="nucleotide sequence ID" value="NZ_JACHIP010000005.1"/>
</dbReference>
<name>A0A7W7ZF60_9BACT</name>
<dbReference type="GO" id="GO:0004803">
    <property type="term" value="F:transposase activity"/>
    <property type="evidence" value="ECO:0007669"/>
    <property type="project" value="InterPro"/>
</dbReference>
<gene>
    <name evidence="1" type="ORF">HDF16_003568</name>
</gene>
<evidence type="ECO:0000313" key="1">
    <source>
        <dbReference type="EMBL" id="MBB5058845.1"/>
    </source>
</evidence>